<name>A0A2T8HWX0_9RHOB</name>
<reference evidence="2 3" key="1">
    <citation type="submission" date="2018-04" db="EMBL/GenBank/DDBJ databases">
        <title>Pararhodobacter oceanense sp. nov., isolated from marine intertidal sediment.</title>
        <authorList>
            <person name="Wang X.-L."/>
            <person name="Du Z.-J."/>
        </authorList>
    </citation>
    <scope>NUCLEOTIDE SEQUENCE [LARGE SCALE GENOMIC DNA]</scope>
    <source>
        <strain evidence="2 3">AM505</strain>
    </source>
</reference>
<protein>
    <recommendedName>
        <fullName evidence="4">DUF1772 domain-containing protein</fullName>
    </recommendedName>
</protein>
<evidence type="ECO:0000256" key="1">
    <source>
        <dbReference type="SAM" id="Phobius"/>
    </source>
</evidence>
<dbReference type="OrthoDB" id="5198105at2"/>
<proteinExistence type="predicted"/>
<feature type="transmembrane region" description="Helical" evidence="1">
    <location>
        <begin position="138"/>
        <end position="160"/>
    </location>
</feature>
<sequence length="174" mass="19384">MARRTLQRALNWGLPLLTLVTYLYLAAYIGPQVMAQAEGQLPFDLRVLGYSLGEARGYLRVLTPEGYLLAQGPMFWADTLFPLVLGVTLLWWMRPFAGVFGMVCVLSAMSYIALDWGENFAVQAMLTAGPDWVRPVEVVRASTFTLAKFAALLLCAILAVRQSLRRRPEGQTNI</sequence>
<dbReference type="Proteomes" id="UP000245911">
    <property type="component" value="Unassembled WGS sequence"/>
</dbReference>
<evidence type="ECO:0000313" key="2">
    <source>
        <dbReference type="EMBL" id="PVH29898.1"/>
    </source>
</evidence>
<evidence type="ECO:0008006" key="4">
    <source>
        <dbReference type="Google" id="ProtNLM"/>
    </source>
</evidence>
<keyword evidence="3" id="KW-1185">Reference proteome</keyword>
<keyword evidence="1" id="KW-0472">Membrane</keyword>
<accession>A0A2T8HWX0</accession>
<evidence type="ECO:0000313" key="3">
    <source>
        <dbReference type="Proteomes" id="UP000245911"/>
    </source>
</evidence>
<feature type="transmembrane region" description="Helical" evidence="1">
    <location>
        <begin position="74"/>
        <end position="92"/>
    </location>
</feature>
<dbReference type="RefSeq" id="WP_116557789.1">
    <property type="nucleotide sequence ID" value="NZ_QDKM01000002.1"/>
</dbReference>
<keyword evidence="1" id="KW-0812">Transmembrane</keyword>
<comment type="caution">
    <text evidence="2">The sequence shown here is derived from an EMBL/GenBank/DDBJ whole genome shotgun (WGS) entry which is preliminary data.</text>
</comment>
<dbReference type="AlphaFoldDB" id="A0A2T8HWX0"/>
<dbReference type="EMBL" id="QDKM01000002">
    <property type="protein sequence ID" value="PVH29898.1"/>
    <property type="molecule type" value="Genomic_DNA"/>
</dbReference>
<gene>
    <name evidence="2" type="ORF">DDE20_07325</name>
</gene>
<keyword evidence="1" id="KW-1133">Transmembrane helix</keyword>
<organism evidence="2 3">
    <name type="scientific">Pararhodobacter oceanensis</name>
    <dbReference type="NCBI Taxonomy" id="2172121"/>
    <lineage>
        <taxon>Bacteria</taxon>
        <taxon>Pseudomonadati</taxon>
        <taxon>Pseudomonadota</taxon>
        <taxon>Alphaproteobacteria</taxon>
        <taxon>Rhodobacterales</taxon>
        <taxon>Paracoccaceae</taxon>
        <taxon>Pararhodobacter</taxon>
    </lineage>
</organism>
<feature type="transmembrane region" description="Helical" evidence="1">
    <location>
        <begin position="99"/>
        <end position="118"/>
    </location>
</feature>
<feature type="transmembrane region" description="Helical" evidence="1">
    <location>
        <begin position="12"/>
        <end position="30"/>
    </location>
</feature>